<feature type="transmembrane region" description="Helical" evidence="1">
    <location>
        <begin position="7"/>
        <end position="29"/>
    </location>
</feature>
<dbReference type="KEGG" id="slom:PXH66_18915"/>
<keyword evidence="1" id="KW-0812">Transmembrane</keyword>
<organism evidence="2 3">
    <name type="scientific">Synoicihabitans lomoniglobus</name>
    <dbReference type="NCBI Taxonomy" id="2909285"/>
    <lineage>
        <taxon>Bacteria</taxon>
        <taxon>Pseudomonadati</taxon>
        <taxon>Verrucomicrobiota</taxon>
        <taxon>Opitutia</taxon>
        <taxon>Opitutales</taxon>
        <taxon>Opitutaceae</taxon>
        <taxon>Synoicihabitans</taxon>
    </lineage>
</organism>
<dbReference type="EMBL" id="CP119075">
    <property type="protein sequence ID" value="WED64415.1"/>
    <property type="molecule type" value="Genomic_DNA"/>
</dbReference>
<feature type="transmembrane region" description="Helical" evidence="1">
    <location>
        <begin position="73"/>
        <end position="96"/>
    </location>
</feature>
<feature type="transmembrane region" description="Helical" evidence="1">
    <location>
        <begin position="35"/>
        <end position="52"/>
    </location>
</feature>
<feature type="transmembrane region" description="Helical" evidence="1">
    <location>
        <begin position="108"/>
        <end position="125"/>
    </location>
</feature>
<keyword evidence="3" id="KW-1185">Reference proteome</keyword>
<protein>
    <submittedName>
        <fullName evidence="2">Uncharacterized protein</fullName>
    </submittedName>
</protein>
<feature type="transmembrane region" description="Helical" evidence="1">
    <location>
        <begin position="169"/>
        <end position="187"/>
    </location>
</feature>
<dbReference type="Proteomes" id="UP001218638">
    <property type="component" value="Chromosome"/>
</dbReference>
<proteinExistence type="predicted"/>
<reference evidence="2" key="1">
    <citation type="submission" date="2023-03" db="EMBL/GenBank/DDBJ databases">
        <title>Lomoglobus Profundus gen. nov., sp. nov., a novel member of the phylum Verrucomicrobia, isolated from deep-marine sediment of South China Sea.</title>
        <authorList>
            <person name="Ahmad T."/>
            <person name="Ishaq S.E."/>
            <person name="Wang F."/>
        </authorList>
    </citation>
    <scope>NUCLEOTIDE SEQUENCE</scope>
    <source>
        <strain evidence="2">LMO-M01</strain>
    </source>
</reference>
<evidence type="ECO:0000256" key="1">
    <source>
        <dbReference type="SAM" id="Phobius"/>
    </source>
</evidence>
<sequence length="203" mass="21962">MSAWLRCISPLFSMLSVGIAIGLSVWVIVLKPEEAFVLLIPATLFVSAILIFENRSRGVARRAREGQQWLVRGAFLGGALVMLLGPGAKLAVISGLLDVWLVEPARQLGGVLSGAAFVVLGNFLPKLASPWRLTEEPFDWQGVHRFCGRVFMFAGTVVVWVWLAWPAEAASEAATVAFVSSAVLCVGRKFYSLATWRGSTPSS</sequence>
<keyword evidence="1" id="KW-0472">Membrane</keyword>
<evidence type="ECO:0000313" key="3">
    <source>
        <dbReference type="Proteomes" id="UP001218638"/>
    </source>
</evidence>
<keyword evidence="1" id="KW-1133">Transmembrane helix</keyword>
<name>A0AAF0CNH1_9BACT</name>
<accession>A0AAF0CNH1</accession>
<evidence type="ECO:0000313" key="2">
    <source>
        <dbReference type="EMBL" id="WED64415.1"/>
    </source>
</evidence>
<dbReference type="RefSeq" id="WP_330930952.1">
    <property type="nucleotide sequence ID" value="NZ_CP119075.1"/>
</dbReference>
<gene>
    <name evidence="2" type="ORF">PXH66_18915</name>
</gene>
<feature type="transmembrane region" description="Helical" evidence="1">
    <location>
        <begin position="146"/>
        <end position="163"/>
    </location>
</feature>
<dbReference type="AlphaFoldDB" id="A0AAF0CNH1"/>